<comment type="caution">
    <text evidence="8">The sequence shown here is derived from an EMBL/GenBank/DDBJ whole genome shotgun (WGS) entry which is preliminary data.</text>
</comment>
<reference evidence="8 9" key="1">
    <citation type="submission" date="2020-03" db="EMBL/GenBank/DDBJ databases">
        <title>Soil Listeria distribution.</title>
        <authorList>
            <person name="Liao J."/>
            <person name="Wiedmann M."/>
        </authorList>
    </citation>
    <scope>NUCLEOTIDE SEQUENCE [LARGE SCALE GENOMIC DNA]</scope>
    <source>
        <strain evidence="8 9">FSL L7-1515</strain>
    </source>
</reference>
<dbReference type="EMBL" id="JAASUB010000003">
    <property type="protein sequence ID" value="MBC1508942.1"/>
    <property type="molecule type" value="Genomic_DNA"/>
</dbReference>
<dbReference type="PROSITE" id="PS51094">
    <property type="entry name" value="PTS_EIIA_TYPE_2"/>
    <property type="match status" value="1"/>
</dbReference>
<comment type="subcellular location">
    <subcellularLocation>
        <location evidence="1">Cytoplasm</location>
    </subcellularLocation>
</comment>
<dbReference type="CDD" id="cd00211">
    <property type="entry name" value="PTS_IIA_fru"/>
    <property type="match status" value="1"/>
</dbReference>
<evidence type="ECO:0000259" key="7">
    <source>
        <dbReference type="PROSITE" id="PS51094"/>
    </source>
</evidence>
<keyword evidence="9" id="KW-1185">Reference proteome</keyword>
<dbReference type="InterPro" id="IPR002178">
    <property type="entry name" value="PTS_EIIA_type-2_dom"/>
</dbReference>
<sequence>MLPITLEQMELDIEVDSPVEAIRAAGHLLVKSESALPSYVDAMVESYQTLGPYIVLAPHIAIPHARPEHGVTKQCMSIVRLKNPLKFGHPENDDVKLVIAIGGVDTNFHIKMLQALSRVLTNEEKLKLLMTSDNKVEILHTIKKED</sequence>
<evidence type="ECO:0000256" key="4">
    <source>
        <dbReference type="ARBA" id="ARBA00022679"/>
    </source>
</evidence>
<keyword evidence="4" id="KW-0808">Transferase</keyword>
<dbReference type="RefSeq" id="WP_185345372.1">
    <property type="nucleotide sequence ID" value="NZ_JAASTU010000003.1"/>
</dbReference>
<keyword evidence="6" id="KW-0418">Kinase</keyword>
<keyword evidence="8" id="KW-0762">Sugar transport</keyword>
<dbReference type="Proteomes" id="UP000587800">
    <property type="component" value="Unassembled WGS sequence"/>
</dbReference>
<accession>A0ABR6STK3</accession>
<dbReference type="InterPro" id="IPR016152">
    <property type="entry name" value="PTrfase/Anion_transptr"/>
</dbReference>
<dbReference type="PANTHER" id="PTHR36203:SF5">
    <property type="entry name" value="PTS SYSTEM, EIIA COMPONENT"/>
    <property type="match status" value="1"/>
</dbReference>
<proteinExistence type="predicted"/>
<dbReference type="Pfam" id="PF00359">
    <property type="entry name" value="PTS_EIIA_2"/>
    <property type="match status" value="1"/>
</dbReference>
<dbReference type="SUPFAM" id="SSF55804">
    <property type="entry name" value="Phoshotransferase/anion transport protein"/>
    <property type="match status" value="1"/>
</dbReference>
<organism evidence="8 9">
    <name type="scientific">Listeria immobilis</name>
    <dbReference type="NCBI Taxonomy" id="2713502"/>
    <lineage>
        <taxon>Bacteria</taxon>
        <taxon>Bacillati</taxon>
        <taxon>Bacillota</taxon>
        <taxon>Bacilli</taxon>
        <taxon>Bacillales</taxon>
        <taxon>Listeriaceae</taxon>
        <taxon>Listeria</taxon>
    </lineage>
</organism>
<evidence type="ECO:0000256" key="5">
    <source>
        <dbReference type="ARBA" id="ARBA00022683"/>
    </source>
</evidence>
<dbReference type="PANTHER" id="PTHR36203">
    <property type="entry name" value="ASCORBATE-SPECIFIC PTS SYSTEM EIIA COMPONENT"/>
    <property type="match status" value="1"/>
</dbReference>
<dbReference type="InterPro" id="IPR051351">
    <property type="entry name" value="Ascorbate-PTS_EIIA_comp"/>
</dbReference>
<dbReference type="Gene3D" id="3.40.930.10">
    <property type="entry name" value="Mannitol-specific EII, Chain A"/>
    <property type="match status" value="1"/>
</dbReference>
<evidence type="ECO:0000313" key="9">
    <source>
        <dbReference type="Proteomes" id="UP000587800"/>
    </source>
</evidence>
<evidence type="ECO:0000256" key="3">
    <source>
        <dbReference type="ARBA" id="ARBA00022490"/>
    </source>
</evidence>
<evidence type="ECO:0000256" key="1">
    <source>
        <dbReference type="ARBA" id="ARBA00004496"/>
    </source>
</evidence>
<name>A0ABR6STK3_9LIST</name>
<evidence type="ECO:0000256" key="2">
    <source>
        <dbReference type="ARBA" id="ARBA00022448"/>
    </source>
</evidence>
<keyword evidence="5" id="KW-0598">Phosphotransferase system</keyword>
<gene>
    <name evidence="8" type="ORF">HCJ59_03315</name>
</gene>
<evidence type="ECO:0000313" key="8">
    <source>
        <dbReference type="EMBL" id="MBC1508942.1"/>
    </source>
</evidence>
<keyword evidence="3" id="KW-0963">Cytoplasm</keyword>
<protein>
    <submittedName>
        <fullName evidence="8">PTS sugar transporter subunit IIA</fullName>
    </submittedName>
</protein>
<feature type="domain" description="PTS EIIA type-2" evidence="7">
    <location>
        <begin position="2"/>
        <end position="145"/>
    </location>
</feature>
<keyword evidence="2" id="KW-0813">Transport</keyword>
<evidence type="ECO:0000256" key="6">
    <source>
        <dbReference type="ARBA" id="ARBA00022777"/>
    </source>
</evidence>